<protein>
    <submittedName>
        <fullName evidence="2">Uncharacterized protein</fullName>
    </submittedName>
</protein>
<name>A0AA35VNC9_LACSI</name>
<evidence type="ECO:0000313" key="3">
    <source>
        <dbReference type="Proteomes" id="UP001177003"/>
    </source>
</evidence>
<dbReference type="Proteomes" id="UP001177003">
    <property type="component" value="Chromosome 0"/>
</dbReference>
<keyword evidence="1" id="KW-0472">Membrane</keyword>
<keyword evidence="1" id="KW-1133">Transmembrane helix</keyword>
<dbReference type="EMBL" id="OX465086">
    <property type="protein sequence ID" value="CAI9266257.1"/>
    <property type="molecule type" value="Genomic_DNA"/>
</dbReference>
<reference evidence="2" key="1">
    <citation type="submission" date="2023-04" db="EMBL/GenBank/DDBJ databases">
        <authorList>
            <person name="Vijverberg K."/>
            <person name="Xiong W."/>
            <person name="Schranz E."/>
        </authorList>
    </citation>
    <scope>NUCLEOTIDE SEQUENCE</scope>
</reference>
<proteinExistence type="predicted"/>
<evidence type="ECO:0000313" key="2">
    <source>
        <dbReference type="EMBL" id="CAI9266257.1"/>
    </source>
</evidence>
<organism evidence="2 3">
    <name type="scientific">Lactuca saligna</name>
    <name type="common">Willowleaf lettuce</name>
    <dbReference type="NCBI Taxonomy" id="75948"/>
    <lineage>
        <taxon>Eukaryota</taxon>
        <taxon>Viridiplantae</taxon>
        <taxon>Streptophyta</taxon>
        <taxon>Embryophyta</taxon>
        <taxon>Tracheophyta</taxon>
        <taxon>Spermatophyta</taxon>
        <taxon>Magnoliopsida</taxon>
        <taxon>eudicotyledons</taxon>
        <taxon>Gunneridae</taxon>
        <taxon>Pentapetalae</taxon>
        <taxon>asterids</taxon>
        <taxon>campanulids</taxon>
        <taxon>Asterales</taxon>
        <taxon>Asteraceae</taxon>
        <taxon>Cichorioideae</taxon>
        <taxon>Cichorieae</taxon>
        <taxon>Lactucinae</taxon>
        <taxon>Lactuca</taxon>
    </lineage>
</organism>
<feature type="transmembrane region" description="Helical" evidence="1">
    <location>
        <begin position="74"/>
        <end position="93"/>
    </location>
</feature>
<dbReference type="AlphaFoldDB" id="A0AA35VNC9"/>
<evidence type="ECO:0000256" key="1">
    <source>
        <dbReference type="SAM" id="Phobius"/>
    </source>
</evidence>
<sequence>MATPPPSPYLISLNSRDRMNFSDIHTIFYDCGERMAETQVEVNRIKEEIGCDFVISRVEMVAMQRRLDRNEKKMHAMTVVVVALVMVTISLMIEKIHALI</sequence>
<gene>
    <name evidence="2" type="ORF">LSALG_LOCUS6826</name>
</gene>
<keyword evidence="1" id="KW-0812">Transmembrane</keyword>
<accession>A0AA35VNC9</accession>
<keyword evidence="3" id="KW-1185">Reference proteome</keyword>